<dbReference type="Proteomes" id="UP000053593">
    <property type="component" value="Unassembled WGS sequence"/>
</dbReference>
<feature type="domain" description="DUF6699" evidence="2">
    <location>
        <begin position="62"/>
        <end position="186"/>
    </location>
</feature>
<name>A0A0D0CIY4_9AGAR</name>
<gene>
    <name evidence="3" type="ORF">GYMLUDRAFT_48315</name>
</gene>
<dbReference type="EMBL" id="KN834811">
    <property type="protein sequence ID" value="KIK54933.1"/>
    <property type="molecule type" value="Genomic_DNA"/>
</dbReference>
<dbReference type="OrthoDB" id="3144234at2759"/>
<accession>A0A0D0CIY4</accession>
<reference evidence="3 4" key="1">
    <citation type="submission" date="2014-04" db="EMBL/GenBank/DDBJ databases">
        <title>Evolutionary Origins and Diversification of the Mycorrhizal Mutualists.</title>
        <authorList>
            <consortium name="DOE Joint Genome Institute"/>
            <consortium name="Mycorrhizal Genomics Consortium"/>
            <person name="Kohler A."/>
            <person name="Kuo A."/>
            <person name="Nagy L.G."/>
            <person name="Floudas D."/>
            <person name="Copeland A."/>
            <person name="Barry K.W."/>
            <person name="Cichocki N."/>
            <person name="Veneault-Fourrey C."/>
            <person name="LaButti K."/>
            <person name="Lindquist E.A."/>
            <person name="Lipzen A."/>
            <person name="Lundell T."/>
            <person name="Morin E."/>
            <person name="Murat C."/>
            <person name="Riley R."/>
            <person name="Ohm R."/>
            <person name="Sun H."/>
            <person name="Tunlid A."/>
            <person name="Henrissat B."/>
            <person name="Grigoriev I.V."/>
            <person name="Hibbett D.S."/>
            <person name="Martin F."/>
        </authorList>
    </citation>
    <scope>NUCLEOTIDE SEQUENCE [LARGE SCALE GENOMIC DNA]</scope>
    <source>
        <strain evidence="3 4">FD-317 M1</strain>
    </source>
</reference>
<sequence>MPEKSVRWADTNELFYYTSPNHSPISSSSGSPGPMTPPPVQPNVLSLNESLRFKRNLGYELDLSKDPREGNLGAVMSNDSATIPQLAHIRILSSQLPFSVHIGEPKQGMGITMGDLLYRLHLALREKASEAELDKEEPEKKKAILKAFKARCEKLKERNVGTSVQEEKAGPRKIDYLQGRHIFAGFEILPPRDLPTLRLHVR</sequence>
<dbReference type="InterPro" id="IPR046522">
    <property type="entry name" value="DUF6699"/>
</dbReference>
<protein>
    <recommendedName>
        <fullName evidence="2">DUF6699 domain-containing protein</fullName>
    </recommendedName>
</protein>
<proteinExistence type="predicted"/>
<keyword evidence="4" id="KW-1185">Reference proteome</keyword>
<dbReference type="AlphaFoldDB" id="A0A0D0CIY4"/>
<evidence type="ECO:0000313" key="4">
    <source>
        <dbReference type="Proteomes" id="UP000053593"/>
    </source>
</evidence>
<feature type="region of interest" description="Disordered" evidence="1">
    <location>
        <begin position="19"/>
        <end position="42"/>
    </location>
</feature>
<organism evidence="3 4">
    <name type="scientific">Collybiopsis luxurians FD-317 M1</name>
    <dbReference type="NCBI Taxonomy" id="944289"/>
    <lineage>
        <taxon>Eukaryota</taxon>
        <taxon>Fungi</taxon>
        <taxon>Dikarya</taxon>
        <taxon>Basidiomycota</taxon>
        <taxon>Agaricomycotina</taxon>
        <taxon>Agaricomycetes</taxon>
        <taxon>Agaricomycetidae</taxon>
        <taxon>Agaricales</taxon>
        <taxon>Marasmiineae</taxon>
        <taxon>Omphalotaceae</taxon>
        <taxon>Collybiopsis</taxon>
        <taxon>Collybiopsis luxurians</taxon>
    </lineage>
</organism>
<evidence type="ECO:0000256" key="1">
    <source>
        <dbReference type="SAM" id="MobiDB-lite"/>
    </source>
</evidence>
<evidence type="ECO:0000259" key="2">
    <source>
        <dbReference type="Pfam" id="PF20415"/>
    </source>
</evidence>
<evidence type="ECO:0000313" key="3">
    <source>
        <dbReference type="EMBL" id="KIK54933.1"/>
    </source>
</evidence>
<dbReference type="Pfam" id="PF20415">
    <property type="entry name" value="DUF6699"/>
    <property type="match status" value="1"/>
</dbReference>
<feature type="compositionally biased region" description="Low complexity" evidence="1">
    <location>
        <begin position="19"/>
        <end position="33"/>
    </location>
</feature>
<dbReference type="HOGENOM" id="CLU_1354754_0_0_1"/>